<feature type="compositionally biased region" description="Low complexity" evidence="1">
    <location>
        <begin position="196"/>
        <end position="210"/>
    </location>
</feature>
<sequence length="287" mass="30762">MGRGGKGGRGGGGGQGKKGGGGAGAGRGGGGSATRKCRGCGRPLRECNSHPCATKILSRHTPTMHGPLYFDPPPGWVSEQQYLPDPYHGGHHHHQQLHHHHQVTTEEVELPTNRFAALLLDEGNGDHSEGGGEEGQGRPRRLTADFQKFEQHNRLRMDDAIRRGLLFGKVHTAEVRDHSPAGFIVDVEVADADAAFSSTSSSTTTASSSSDDTDEAESDGAAAASSHAIKIRGVVKWHKPTIACWPSVEERVRVAAKRVPVGSRFGVYSGGICDYSGMPQRLFYFYF</sequence>
<dbReference type="AlphaFoldDB" id="L8GQR4"/>
<feature type="compositionally biased region" description="Gly residues" evidence="1">
    <location>
        <begin position="1"/>
        <end position="32"/>
    </location>
</feature>
<feature type="region of interest" description="Disordered" evidence="1">
    <location>
        <begin position="196"/>
        <end position="222"/>
    </location>
</feature>
<dbReference type="GeneID" id="14915603"/>
<proteinExistence type="predicted"/>
<protein>
    <submittedName>
        <fullName evidence="2">Uncharacterized protein</fullName>
    </submittedName>
</protein>
<dbReference type="Proteomes" id="UP000011083">
    <property type="component" value="Unassembled WGS sequence"/>
</dbReference>
<gene>
    <name evidence="2" type="ORF">ACA1_221370</name>
</gene>
<keyword evidence="3" id="KW-1185">Reference proteome</keyword>
<reference evidence="2 3" key="1">
    <citation type="journal article" date="2013" name="Genome Biol.">
        <title>Genome of Acanthamoeba castellanii highlights extensive lateral gene transfer and early evolution of tyrosine kinase signaling.</title>
        <authorList>
            <person name="Clarke M."/>
            <person name="Lohan A.J."/>
            <person name="Liu B."/>
            <person name="Lagkouvardos I."/>
            <person name="Roy S."/>
            <person name="Zafar N."/>
            <person name="Bertelli C."/>
            <person name="Schilde C."/>
            <person name="Kianianmomeni A."/>
            <person name="Burglin T.R."/>
            <person name="Frech C."/>
            <person name="Turcotte B."/>
            <person name="Kopec K.O."/>
            <person name="Synnott J.M."/>
            <person name="Choo C."/>
            <person name="Paponov I."/>
            <person name="Finkler A."/>
            <person name="Soon Heng Tan C."/>
            <person name="Hutchins A.P."/>
            <person name="Weinmeier T."/>
            <person name="Rattei T."/>
            <person name="Chu J.S."/>
            <person name="Gimenez G."/>
            <person name="Irimia M."/>
            <person name="Rigden D.J."/>
            <person name="Fitzpatrick D.A."/>
            <person name="Lorenzo-Morales J."/>
            <person name="Bateman A."/>
            <person name="Chiu C.H."/>
            <person name="Tang P."/>
            <person name="Hegemann P."/>
            <person name="Fromm H."/>
            <person name="Raoult D."/>
            <person name="Greub G."/>
            <person name="Miranda-Saavedra D."/>
            <person name="Chen N."/>
            <person name="Nash P."/>
            <person name="Ginger M.L."/>
            <person name="Horn M."/>
            <person name="Schaap P."/>
            <person name="Caler L."/>
            <person name="Loftus B."/>
        </authorList>
    </citation>
    <scope>NUCLEOTIDE SEQUENCE [LARGE SCALE GENOMIC DNA]</scope>
    <source>
        <strain evidence="2 3">Neff</strain>
    </source>
</reference>
<accession>L8GQR4</accession>
<dbReference type="RefSeq" id="XP_004337348.1">
    <property type="nucleotide sequence ID" value="XM_004337300.1"/>
</dbReference>
<evidence type="ECO:0000256" key="1">
    <source>
        <dbReference type="SAM" id="MobiDB-lite"/>
    </source>
</evidence>
<organism evidence="2 3">
    <name type="scientific">Acanthamoeba castellanii (strain ATCC 30010 / Neff)</name>
    <dbReference type="NCBI Taxonomy" id="1257118"/>
    <lineage>
        <taxon>Eukaryota</taxon>
        <taxon>Amoebozoa</taxon>
        <taxon>Discosea</taxon>
        <taxon>Longamoebia</taxon>
        <taxon>Centramoebida</taxon>
        <taxon>Acanthamoebidae</taxon>
        <taxon>Acanthamoeba</taxon>
    </lineage>
</organism>
<evidence type="ECO:0000313" key="3">
    <source>
        <dbReference type="Proteomes" id="UP000011083"/>
    </source>
</evidence>
<dbReference type="KEGG" id="acan:ACA1_221370"/>
<feature type="region of interest" description="Disordered" evidence="1">
    <location>
        <begin position="1"/>
        <end position="38"/>
    </location>
</feature>
<dbReference type="VEuPathDB" id="AmoebaDB:ACA1_221370"/>
<name>L8GQR4_ACACF</name>
<dbReference type="EMBL" id="KB008036">
    <property type="protein sequence ID" value="ELR15335.1"/>
    <property type="molecule type" value="Genomic_DNA"/>
</dbReference>
<evidence type="ECO:0000313" key="2">
    <source>
        <dbReference type="EMBL" id="ELR15335.1"/>
    </source>
</evidence>